<evidence type="ECO:0000256" key="1">
    <source>
        <dbReference type="SAM" id="Phobius"/>
    </source>
</evidence>
<organism evidence="2 3">
    <name type="scientific">Clostridium nitritogenes</name>
    <dbReference type="NCBI Taxonomy" id="83340"/>
    <lineage>
        <taxon>Bacteria</taxon>
        <taxon>Bacillati</taxon>
        <taxon>Bacillota</taxon>
        <taxon>Clostridia</taxon>
        <taxon>Eubacteriales</taxon>
        <taxon>Clostridiaceae</taxon>
        <taxon>Clostridium</taxon>
    </lineage>
</organism>
<name>A0ABN1LJV3_9CLOT</name>
<proteinExistence type="predicted"/>
<evidence type="ECO:0000313" key="2">
    <source>
        <dbReference type="EMBL" id="GAA0856998.1"/>
    </source>
</evidence>
<evidence type="ECO:0000313" key="3">
    <source>
        <dbReference type="Proteomes" id="UP001501764"/>
    </source>
</evidence>
<sequence length="77" mass="8954">MIKFEELNKKSLFYKLLIKINAIKQALLLKLIFSYYSHSIVAGGLEVISYTILLTPLTSLTILLYPFIYHNLLTYKI</sequence>
<reference evidence="2 3" key="1">
    <citation type="journal article" date="2019" name="Int. J. Syst. Evol. Microbiol.">
        <title>The Global Catalogue of Microorganisms (GCM) 10K type strain sequencing project: providing services to taxonomists for standard genome sequencing and annotation.</title>
        <authorList>
            <consortium name="The Broad Institute Genomics Platform"/>
            <consortium name="The Broad Institute Genome Sequencing Center for Infectious Disease"/>
            <person name="Wu L."/>
            <person name="Ma J."/>
        </authorList>
    </citation>
    <scope>NUCLEOTIDE SEQUENCE [LARGE SCALE GENOMIC DNA]</scope>
    <source>
        <strain evidence="2 3">JCM 6485</strain>
    </source>
</reference>
<comment type="caution">
    <text evidence="2">The sequence shown here is derived from an EMBL/GenBank/DDBJ whole genome shotgun (WGS) entry which is preliminary data.</text>
</comment>
<protein>
    <submittedName>
        <fullName evidence="2">Uncharacterized protein</fullName>
    </submittedName>
</protein>
<keyword evidence="1" id="KW-0472">Membrane</keyword>
<accession>A0ABN1LJV3</accession>
<keyword evidence="1" id="KW-1133">Transmembrane helix</keyword>
<feature type="transmembrane region" description="Helical" evidence="1">
    <location>
        <begin position="48"/>
        <end position="68"/>
    </location>
</feature>
<feature type="transmembrane region" description="Helical" evidence="1">
    <location>
        <begin position="12"/>
        <end position="36"/>
    </location>
</feature>
<dbReference type="Proteomes" id="UP001501764">
    <property type="component" value="Unassembled WGS sequence"/>
</dbReference>
<dbReference type="EMBL" id="BAAACO010000001">
    <property type="protein sequence ID" value="GAA0856998.1"/>
    <property type="molecule type" value="Genomic_DNA"/>
</dbReference>
<gene>
    <name evidence="2" type="ORF">GCM10008916_08900</name>
</gene>
<keyword evidence="1" id="KW-0812">Transmembrane</keyword>
<keyword evidence="3" id="KW-1185">Reference proteome</keyword>